<feature type="compositionally biased region" description="Basic and acidic residues" evidence="1">
    <location>
        <begin position="278"/>
        <end position="309"/>
    </location>
</feature>
<evidence type="ECO:0000256" key="3">
    <source>
        <dbReference type="SAM" id="SignalP"/>
    </source>
</evidence>
<dbReference type="RefSeq" id="XP_001306393.1">
    <property type="nucleotide sequence ID" value="XM_001306392.1"/>
</dbReference>
<dbReference type="VEuPathDB" id="TrichDB:TVAG_347500"/>
<dbReference type="VEuPathDB" id="TrichDB:TVAGG3_0367570"/>
<reference evidence="4" key="2">
    <citation type="journal article" date="2007" name="Science">
        <title>Draft genome sequence of the sexually transmitted pathogen Trichomonas vaginalis.</title>
        <authorList>
            <person name="Carlton J.M."/>
            <person name="Hirt R.P."/>
            <person name="Silva J.C."/>
            <person name="Delcher A.L."/>
            <person name="Schatz M."/>
            <person name="Zhao Q."/>
            <person name="Wortman J.R."/>
            <person name="Bidwell S.L."/>
            <person name="Alsmark U.C.M."/>
            <person name="Besteiro S."/>
            <person name="Sicheritz-Ponten T."/>
            <person name="Noel C.J."/>
            <person name="Dacks J.B."/>
            <person name="Foster P.G."/>
            <person name="Simillion C."/>
            <person name="Van de Peer Y."/>
            <person name="Miranda-Saavedra D."/>
            <person name="Barton G.J."/>
            <person name="Westrop G.D."/>
            <person name="Mueller S."/>
            <person name="Dessi D."/>
            <person name="Fiori P.L."/>
            <person name="Ren Q."/>
            <person name="Paulsen I."/>
            <person name="Zhang H."/>
            <person name="Bastida-Corcuera F.D."/>
            <person name="Simoes-Barbosa A."/>
            <person name="Brown M.T."/>
            <person name="Hayes R.D."/>
            <person name="Mukherjee M."/>
            <person name="Okumura C.Y."/>
            <person name="Schneider R."/>
            <person name="Smith A.J."/>
            <person name="Vanacova S."/>
            <person name="Villalvazo M."/>
            <person name="Haas B.J."/>
            <person name="Pertea M."/>
            <person name="Feldblyum T.V."/>
            <person name="Utterback T.R."/>
            <person name="Shu C.L."/>
            <person name="Osoegawa K."/>
            <person name="de Jong P.J."/>
            <person name="Hrdy I."/>
            <person name="Horvathova L."/>
            <person name="Zubacova Z."/>
            <person name="Dolezal P."/>
            <person name="Malik S.B."/>
            <person name="Logsdon J.M. Jr."/>
            <person name="Henze K."/>
            <person name="Gupta A."/>
            <person name="Wang C.C."/>
            <person name="Dunne R.L."/>
            <person name="Upcroft J.A."/>
            <person name="Upcroft P."/>
            <person name="White O."/>
            <person name="Salzberg S.L."/>
            <person name="Tang P."/>
            <person name="Chiu C.-H."/>
            <person name="Lee Y.-S."/>
            <person name="Embley T.M."/>
            <person name="Coombs G.H."/>
            <person name="Mottram J.C."/>
            <person name="Tachezy J."/>
            <person name="Fraser-Liggett C.M."/>
            <person name="Johnson P.J."/>
        </authorList>
    </citation>
    <scope>NUCLEOTIDE SEQUENCE [LARGE SCALE GENOMIC DNA]</scope>
    <source>
        <strain evidence="4">G3</strain>
    </source>
</reference>
<protein>
    <submittedName>
        <fullName evidence="4">Uncharacterized protein</fullName>
    </submittedName>
</protein>
<dbReference type="Proteomes" id="UP000001542">
    <property type="component" value="Unassembled WGS sequence"/>
</dbReference>
<evidence type="ECO:0000256" key="2">
    <source>
        <dbReference type="SAM" id="Phobius"/>
    </source>
</evidence>
<dbReference type="AlphaFoldDB" id="A2FNR2"/>
<keyword evidence="2" id="KW-0812">Transmembrane</keyword>
<keyword evidence="2" id="KW-0472">Membrane</keyword>
<evidence type="ECO:0000313" key="5">
    <source>
        <dbReference type="Proteomes" id="UP000001542"/>
    </source>
</evidence>
<keyword evidence="3" id="KW-0732">Signal</keyword>
<proteinExistence type="predicted"/>
<feature type="chain" id="PRO_5002643750" evidence="3">
    <location>
        <begin position="18"/>
        <end position="318"/>
    </location>
</feature>
<keyword evidence="5" id="KW-1185">Reference proteome</keyword>
<evidence type="ECO:0000256" key="1">
    <source>
        <dbReference type="SAM" id="MobiDB-lite"/>
    </source>
</evidence>
<dbReference type="KEGG" id="tva:4751181"/>
<gene>
    <name evidence="4" type="ORF">TVAG_347500</name>
</gene>
<reference evidence="4" key="1">
    <citation type="submission" date="2006-10" db="EMBL/GenBank/DDBJ databases">
        <authorList>
            <person name="Amadeo P."/>
            <person name="Zhao Q."/>
            <person name="Wortman J."/>
            <person name="Fraser-Liggett C."/>
            <person name="Carlton J."/>
        </authorList>
    </citation>
    <scope>NUCLEOTIDE SEQUENCE</scope>
    <source>
        <strain evidence="4">G3</strain>
    </source>
</reference>
<accession>A2FNR2</accession>
<dbReference type="InParanoid" id="A2FNR2"/>
<name>A2FNR2_TRIV3</name>
<feature type="signal peptide" evidence="3">
    <location>
        <begin position="1"/>
        <end position="17"/>
    </location>
</feature>
<evidence type="ECO:0000313" key="4">
    <source>
        <dbReference type="EMBL" id="EAX93463.1"/>
    </source>
</evidence>
<feature type="region of interest" description="Disordered" evidence="1">
    <location>
        <begin position="278"/>
        <end position="318"/>
    </location>
</feature>
<feature type="transmembrane region" description="Helical" evidence="2">
    <location>
        <begin position="248"/>
        <end position="270"/>
    </location>
</feature>
<dbReference type="EMBL" id="DS113911">
    <property type="protein sequence ID" value="EAX93463.1"/>
    <property type="molecule type" value="Genomic_DNA"/>
</dbReference>
<sequence length="318" mass="35408">MFCFLLFSGISADKTLSLPHQNAVTTYCSQVDGEIIEFFTPIGASRFLMTIVGISEYVTSYLYRNVLDDGDPFDPSQQNTFMFSNPVAKLQFNFVSKGCVSVASTEFSQSECYSGIEVVTKLESDAFYQVQPGMDRCIFFATASDGMYFIANESNLGSDTLTAFKTSIIGNYYIKMRNSDTHTSTLSTGPWLFRLQTSNSSSNYNESEPKGIHLYFMSRNGANYAIQSSSTPEYIEATHENTTISKGYTLPVFGAATPVIMLCSFIYTIIHLLRKPKPKNDEEKIEEVISDKSETKSSPKTDDKLEKLSTSESSAEDQ</sequence>
<organism evidence="4 5">
    <name type="scientific">Trichomonas vaginalis (strain ATCC PRA-98 / G3)</name>
    <dbReference type="NCBI Taxonomy" id="412133"/>
    <lineage>
        <taxon>Eukaryota</taxon>
        <taxon>Metamonada</taxon>
        <taxon>Parabasalia</taxon>
        <taxon>Trichomonadida</taxon>
        <taxon>Trichomonadidae</taxon>
        <taxon>Trichomonas</taxon>
    </lineage>
</organism>
<keyword evidence="2" id="KW-1133">Transmembrane helix</keyword>